<protein>
    <recommendedName>
        <fullName evidence="4">Secreted protein</fullName>
    </recommendedName>
</protein>
<dbReference type="Proteomes" id="UP000516052">
    <property type="component" value="Chromosome"/>
</dbReference>
<evidence type="ECO:0000256" key="1">
    <source>
        <dbReference type="SAM" id="SignalP"/>
    </source>
</evidence>
<accession>A0A7H0IPJ8</accession>
<keyword evidence="3" id="KW-1185">Reference proteome</keyword>
<feature type="signal peptide" evidence="1">
    <location>
        <begin position="1"/>
        <end position="26"/>
    </location>
</feature>
<evidence type="ECO:0000313" key="2">
    <source>
        <dbReference type="EMBL" id="QNP74714.1"/>
    </source>
</evidence>
<evidence type="ECO:0000313" key="3">
    <source>
        <dbReference type="Proteomes" id="UP000516052"/>
    </source>
</evidence>
<dbReference type="KEGG" id="sroi:IAG44_38205"/>
<dbReference type="EMBL" id="CP060828">
    <property type="protein sequence ID" value="QNP74714.1"/>
    <property type="molecule type" value="Genomic_DNA"/>
</dbReference>
<reference evidence="2 3" key="1">
    <citation type="submission" date="2020-08" db="EMBL/GenBank/DDBJ databases">
        <title>A novel species.</title>
        <authorList>
            <person name="Gao J."/>
        </authorList>
    </citation>
    <scope>NUCLEOTIDE SEQUENCE [LARGE SCALE GENOMIC DNA]</scope>
    <source>
        <strain evidence="2 3">CRXT-G-22</strain>
    </source>
</reference>
<name>A0A7H0IPJ8_9ACTN</name>
<dbReference type="RefSeq" id="WP_187751638.1">
    <property type="nucleotide sequence ID" value="NZ_CP060828.1"/>
</dbReference>
<evidence type="ECO:0008006" key="4">
    <source>
        <dbReference type="Google" id="ProtNLM"/>
    </source>
</evidence>
<dbReference type="AlphaFoldDB" id="A0A7H0IPJ8"/>
<keyword evidence="1" id="KW-0732">Signal</keyword>
<gene>
    <name evidence="2" type="ORF">IAG44_38205</name>
</gene>
<organism evidence="2 3">
    <name type="scientific">Streptomyces roseirectus</name>
    <dbReference type="NCBI Taxonomy" id="2768066"/>
    <lineage>
        <taxon>Bacteria</taxon>
        <taxon>Bacillati</taxon>
        <taxon>Actinomycetota</taxon>
        <taxon>Actinomycetes</taxon>
        <taxon>Kitasatosporales</taxon>
        <taxon>Streptomycetaceae</taxon>
        <taxon>Streptomyces</taxon>
    </lineage>
</organism>
<proteinExistence type="predicted"/>
<sequence>MKNRRKVSAVAAAVALCAMFTTPAQAARGSFAYRLEASGQGWHLTDPEDGRCYPTQAPAHQPSNHTDRLAVLYRGTDCQDGAVVTFLEPGQTAPDRFGSVKFLVR</sequence>
<feature type="chain" id="PRO_5028950964" description="Secreted protein" evidence="1">
    <location>
        <begin position="27"/>
        <end position="105"/>
    </location>
</feature>